<name>A0A0R3WG33_TAEAS</name>
<dbReference type="WBParaSite" id="TASK_0000982601-mRNA-1">
    <property type="protein sequence ID" value="TASK_0000982601-mRNA-1"/>
    <property type="gene ID" value="TASK_0000982601"/>
</dbReference>
<protein>
    <submittedName>
        <fullName evidence="3">Reverse transcriptase</fullName>
    </submittedName>
</protein>
<gene>
    <name evidence="1" type="ORF">TASK_LOCUS9827</name>
</gene>
<dbReference type="OrthoDB" id="425950at2759"/>
<proteinExistence type="predicted"/>
<dbReference type="EMBL" id="UYRS01019545">
    <property type="protein sequence ID" value="VDK45904.1"/>
    <property type="molecule type" value="Genomic_DNA"/>
</dbReference>
<sequence length="272" mass="30760">MPIGLPEKRNAEEEVMYQDVIKMFDIFAADIDVTPKLPAVTEKRKGKGEFATNQINQSGPNMIHFTRLGVEAKTNPVLEEVGHESILDPVELEGVSSSHETSIAGDRVVDALAMGETRMQTLLSRVSFMDFLDNHHGLRPRCSSFEDVRWSFNCNFPVQMMDRLFAEEELHFRCDVEIIPVINGPSYSVVTFLDKEFVRPLADRFFKSIALPSDIFIIVLEGSLEIDVYLPKSEESQSEMRTVLRLVMWSISLINSNTAQSSSNSRPPMPLF</sequence>
<keyword evidence="2" id="KW-1185">Reference proteome</keyword>
<evidence type="ECO:0000313" key="1">
    <source>
        <dbReference type="EMBL" id="VDK45904.1"/>
    </source>
</evidence>
<accession>A0A0R3WG33</accession>
<organism evidence="3">
    <name type="scientific">Taenia asiatica</name>
    <name type="common">Asian tapeworm</name>
    <dbReference type="NCBI Taxonomy" id="60517"/>
    <lineage>
        <taxon>Eukaryota</taxon>
        <taxon>Metazoa</taxon>
        <taxon>Spiralia</taxon>
        <taxon>Lophotrochozoa</taxon>
        <taxon>Platyhelminthes</taxon>
        <taxon>Cestoda</taxon>
        <taxon>Eucestoda</taxon>
        <taxon>Cyclophyllidea</taxon>
        <taxon>Taeniidae</taxon>
        <taxon>Taenia</taxon>
    </lineage>
</organism>
<evidence type="ECO:0000313" key="3">
    <source>
        <dbReference type="WBParaSite" id="TASK_0000982601-mRNA-1"/>
    </source>
</evidence>
<reference evidence="3" key="1">
    <citation type="submission" date="2017-02" db="UniProtKB">
        <authorList>
            <consortium name="WormBaseParasite"/>
        </authorList>
    </citation>
    <scope>IDENTIFICATION</scope>
</reference>
<dbReference type="Proteomes" id="UP000282613">
    <property type="component" value="Unassembled WGS sequence"/>
</dbReference>
<dbReference type="AlphaFoldDB" id="A0A0R3WG33"/>
<reference evidence="1 2" key="2">
    <citation type="submission" date="2018-11" db="EMBL/GenBank/DDBJ databases">
        <authorList>
            <consortium name="Pathogen Informatics"/>
        </authorList>
    </citation>
    <scope>NUCLEOTIDE SEQUENCE [LARGE SCALE GENOMIC DNA]</scope>
</reference>
<evidence type="ECO:0000313" key="2">
    <source>
        <dbReference type="Proteomes" id="UP000282613"/>
    </source>
</evidence>